<keyword evidence="1" id="KW-0812">Transmembrane</keyword>
<organism evidence="2 3">
    <name type="scientific">Micromonospora citrea</name>
    <dbReference type="NCBI Taxonomy" id="47855"/>
    <lineage>
        <taxon>Bacteria</taxon>
        <taxon>Bacillati</taxon>
        <taxon>Actinomycetota</taxon>
        <taxon>Actinomycetes</taxon>
        <taxon>Micromonosporales</taxon>
        <taxon>Micromonosporaceae</taxon>
        <taxon>Micromonospora</taxon>
    </lineage>
</organism>
<dbReference type="EMBL" id="FMHZ01000002">
    <property type="protein sequence ID" value="SCL57468.1"/>
    <property type="molecule type" value="Genomic_DNA"/>
</dbReference>
<name>A0A1C6UTZ8_9ACTN</name>
<dbReference type="OrthoDB" id="3403359at2"/>
<proteinExistence type="predicted"/>
<keyword evidence="1" id="KW-1133">Transmembrane helix</keyword>
<dbReference type="AlphaFoldDB" id="A0A1C6UTZ8"/>
<accession>A0A1C6UTZ8</accession>
<keyword evidence="1" id="KW-0472">Membrane</keyword>
<gene>
    <name evidence="2" type="ORF">GA0070606_2773</name>
</gene>
<evidence type="ECO:0000256" key="1">
    <source>
        <dbReference type="SAM" id="Phobius"/>
    </source>
</evidence>
<keyword evidence="3" id="KW-1185">Reference proteome</keyword>
<reference evidence="3" key="1">
    <citation type="submission" date="2016-06" db="EMBL/GenBank/DDBJ databases">
        <authorList>
            <person name="Varghese N."/>
            <person name="Submissions Spin"/>
        </authorList>
    </citation>
    <scope>NUCLEOTIDE SEQUENCE [LARGE SCALE GENOMIC DNA]</scope>
    <source>
        <strain evidence="3">DSM 43903</strain>
    </source>
</reference>
<evidence type="ECO:0000313" key="2">
    <source>
        <dbReference type="EMBL" id="SCL57468.1"/>
    </source>
</evidence>
<sequence>MNTGNFASQVTRRRTPAVVVVSSLLLALSGLARLAQVAVEAVEQNAYLSAHEAVGTPDGFGALPLVFLMGVALVVMLTALALLVLALVNPAGQNWTRIVTWIIGGLTLAVAGCALALSLLPAPGGESPDRTEWDTVHAVAGQLMPAWLEPVATFSGFVASPALLVAMVLLALPSANDFYRSRPDSRPDDGRTSTIP</sequence>
<protein>
    <recommendedName>
        <fullName evidence="4">Tryptophan-associated transmembrane protein (Trp_oprn_chp)</fullName>
    </recommendedName>
</protein>
<feature type="transmembrane region" description="Helical" evidence="1">
    <location>
        <begin position="61"/>
        <end position="86"/>
    </location>
</feature>
<evidence type="ECO:0008006" key="4">
    <source>
        <dbReference type="Google" id="ProtNLM"/>
    </source>
</evidence>
<feature type="transmembrane region" description="Helical" evidence="1">
    <location>
        <begin position="98"/>
        <end position="120"/>
    </location>
</feature>
<feature type="transmembrane region" description="Helical" evidence="1">
    <location>
        <begin position="151"/>
        <end position="172"/>
    </location>
</feature>
<dbReference type="Proteomes" id="UP000199001">
    <property type="component" value="Unassembled WGS sequence"/>
</dbReference>
<evidence type="ECO:0000313" key="3">
    <source>
        <dbReference type="Proteomes" id="UP000199001"/>
    </source>
</evidence>